<name>A0A1F6UV12_9BACT</name>
<keyword evidence="2" id="KW-0472">Membrane</keyword>
<organism evidence="4 5">
    <name type="scientific">Candidatus Nomurabacteria bacterium RIFCSPHIGHO2_01_FULL_39_9</name>
    <dbReference type="NCBI Taxonomy" id="1801735"/>
    <lineage>
        <taxon>Bacteria</taxon>
        <taxon>Candidatus Nomuraibacteriota</taxon>
    </lineage>
</organism>
<feature type="transmembrane region" description="Helical" evidence="2">
    <location>
        <begin position="87"/>
        <end position="104"/>
    </location>
</feature>
<reference evidence="4 5" key="1">
    <citation type="journal article" date="2016" name="Nat. Commun.">
        <title>Thousands of microbial genomes shed light on interconnected biogeochemical processes in an aquifer system.</title>
        <authorList>
            <person name="Anantharaman K."/>
            <person name="Brown C.T."/>
            <person name="Hug L.A."/>
            <person name="Sharon I."/>
            <person name="Castelle C.J."/>
            <person name="Probst A.J."/>
            <person name="Thomas B.C."/>
            <person name="Singh A."/>
            <person name="Wilkins M.J."/>
            <person name="Karaoz U."/>
            <person name="Brodie E.L."/>
            <person name="Williams K.H."/>
            <person name="Hubbard S.S."/>
            <person name="Banfield J.F."/>
        </authorList>
    </citation>
    <scope>NUCLEOTIDE SEQUENCE [LARGE SCALE GENOMIC DNA]</scope>
</reference>
<evidence type="ECO:0000259" key="3">
    <source>
        <dbReference type="PROSITE" id="PS51841"/>
    </source>
</evidence>
<evidence type="ECO:0000256" key="2">
    <source>
        <dbReference type="SAM" id="Phobius"/>
    </source>
</evidence>
<dbReference type="PROSITE" id="PS51841">
    <property type="entry name" value="LTD"/>
    <property type="match status" value="1"/>
</dbReference>
<dbReference type="AlphaFoldDB" id="A0A1F6UV12"/>
<dbReference type="SUPFAM" id="SSF74853">
    <property type="entry name" value="Lamin A/C globular tail domain"/>
    <property type="match status" value="2"/>
</dbReference>
<dbReference type="Pfam" id="PF00932">
    <property type="entry name" value="LTD"/>
    <property type="match status" value="1"/>
</dbReference>
<protein>
    <recommendedName>
        <fullName evidence="3">LTD domain-containing protein</fullName>
    </recommendedName>
</protein>
<keyword evidence="2" id="KW-0812">Transmembrane</keyword>
<dbReference type="Proteomes" id="UP000182253">
    <property type="component" value="Unassembled WGS sequence"/>
</dbReference>
<dbReference type="GO" id="GO:0003700">
    <property type="term" value="F:DNA-binding transcription factor activity"/>
    <property type="evidence" value="ECO:0007669"/>
    <property type="project" value="InterPro"/>
</dbReference>
<accession>A0A1F6UV12</accession>
<dbReference type="InterPro" id="IPR000831">
    <property type="entry name" value="Trp_repress"/>
</dbReference>
<dbReference type="InterPro" id="IPR001322">
    <property type="entry name" value="Lamin_tail_dom"/>
</dbReference>
<dbReference type="InterPro" id="IPR010921">
    <property type="entry name" value="Trp_repressor/repl_initiator"/>
</dbReference>
<dbReference type="Pfam" id="PF01371">
    <property type="entry name" value="Trp_repressor"/>
    <property type="match status" value="1"/>
</dbReference>
<proteinExistence type="predicted"/>
<feature type="compositionally biased region" description="Low complexity" evidence="1">
    <location>
        <begin position="445"/>
        <end position="461"/>
    </location>
</feature>
<feature type="region of interest" description="Disordered" evidence="1">
    <location>
        <begin position="445"/>
        <end position="464"/>
    </location>
</feature>
<dbReference type="SUPFAM" id="SSF48295">
    <property type="entry name" value="TrpR-like"/>
    <property type="match status" value="1"/>
</dbReference>
<dbReference type="GO" id="GO:0043565">
    <property type="term" value="F:sequence-specific DNA binding"/>
    <property type="evidence" value="ECO:0007669"/>
    <property type="project" value="InterPro"/>
</dbReference>
<dbReference type="InterPro" id="IPR038116">
    <property type="entry name" value="TrpR-like_sf"/>
</dbReference>
<keyword evidence="2" id="KW-1133">Transmembrane helix</keyword>
<evidence type="ECO:0000313" key="5">
    <source>
        <dbReference type="Proteomes" id="UP000182253"/>
    </source>
</evidence>
<feature type="domain" description="LTD" evidence="3">
    <location>
        <begin position="101"/>
        <end position="224"/>
    </location>
</feature>
<dbReference type="Gene3D" id="1.10.1270.10">
    <property type="entry name" value="TrpR-like"/>
    <property type="match status" value="1"/>
</dbReference>
<dbReference type="STRING" id="1801735.A2645_02230"/>
<evidence type="ECO:0000256" key="1">
    <source>
        <dbReference type="SAM" id="MobiDB-lite"/>
    </source>
</evidence>
<comment type="caution">
    <text evidence="4">The sequence shown here is derived from an EMBL/GenBank/DDBJ whole genome shotgun (WGS) entry which is preliminary data.</text>
</comment>
<dbReference type="InterPro" id="IPR036415">
    <property type="entry name" value="Lamin_tail_dom_sf"/>
</dbReference>
<sequence>MENNKAKEEFLSALTEVSRDKKLLNKFFKSILSPKEYQEIASRLQIFKLTLQDYSQRYIAKKLKVGLATASRGAREAKKENKLFKKIFVFIIFAFLFFPFRFIFAQAEGTGSVIINEIMYDLPDADTGREWIEVKNVGESDVDFSQWKFFENETNHGLSIFQGNSILIAGGLGIVADDPEKFLIDWSNFAGTIFDSSFSLSNTGEVLALKDENLNVVNEFNYNSDLGAKGDGNSLYRLSDNNFQAKSPTPGTEIIIDSEETTEDITDEEDIENAEDTENTETEDIIENSEPPKVFINEINWTGGAGNAYGEWIELYCDCENEADLANWGIYNGDDKLIISLTKKIEAKGYYLIARTTASHQNELENIADEVGQFGSGGLSNSGEMLILKDSLGNIIQSFDFRNGWPAGDNETKETMQWDGTTWFTSSGTPKAENIKVVGEAENNTTENNTINNNTNTNSSSGVGGGGIVSIPNTTNLVIKPIKKPEIITSKEIKVYLNLNDSSLTLVNKSKKDLDLSNLKLESDGKIFRIPKNTILLKGGEIIASLNMFGFNQNTDLVLVGADGEVITDASFFN</sequence>
<dbReference type="EMBL" id="MFTL01000027">
    <property type="protein sequence ID" value="OGI61176.1"/>
    <property type="molecule type" value="Genomic_DNA"/>
</dbReference>
<gene>
    <name evidence="4" type="ORF">A2645_02230</name>
</gene>
<evidence type="ECO:0000313" key="4">
    <source>
        <dbReference type="EMBL" id="OGI61176.1"/>
    </source>
</evidence>